<evidence type="ECO:0000313" key="1">
    <source>
        <dbReference type="EMBL" id="MEB3367381.1"/>
    </source>
</evidence>
<keyword evidence="2" id="KW-1185">Reference proteome</keyword>
<proteinExistence type="predicted"/>
<reference evidence="1 2" key="1">
    <citation type="submission" date="2023-10" db="EMBL/GenBank/DDBJ databases">
        <title>Saccharopolyspora sp. nov., isolated from mangrove soil.</title>
        <authorList>
            <person name="Lu Y."/>
            <person name="Liu W."/>
        </authorList>
    </citation>
    <scope>NUCLEOTIDE SEQUENCE [LARGE SCALE GENOMIC DNA]</scope>
    <source>
        <strain evidence="1 2">S2-29</strain>
    </source>
</reference>
<dbReference type="EMBL" id="JAWLNX010000004">
    <property type="protein sequence ID" value="MEB3367381.1"/>
    <property type="molecule type" value="Genomic_DNA"/>
</dbReference>
<dbReference type="Proteomes" id="UP001327093">
    <property type="component" value="Unassembled WGS sequence"/>
</dbReference>
<accession>A0ABU6A7C5</accession>
<gene>
    <name evidence="1" type="ORF">R4I43_08175</name>
</gene>
<organism evidence="1 2">
    <name type="scientific">Saccharopolyspora mangrovi</name>
    <dbReference type="NCBI Taxonomy" id="3082379"/>
    <lineage>
        <taxon>Bacteria</taxon>
        <taxon>Bacillati</taxon>
        <taxon>Actinomycetota</taxon>
        <taxon>Actinomycetes</taxon>
        <taxon>Pseudonocardiales</taxon>
        <taxon>Pseudonocardiaceae</taxon>
        <taxon>Saccharopolyspora</taxon>
    </lineage>
</organism>
<name>A0ABU6A7C5_9PSEU</name>
<comment type="caution">
    <text evidence="1">The sequence shown here is derived from an EMBL/GenBank/DDBJ whole genome shotgun (WGS) entry which is preliminary data.</text>
</comment>
<dbReference type="RefSeq" id="WP_324264932.1">
    <property type="nucleotide sequence ID" value="NZ_JAWLNX010000004.1"/>
</dbReference>
<protein>
    <submittedName>
        <fullName evidence="1">Uncharacterized protein</fullName>
    </submittedName>
</protein>
<sequence length="42" mass="4827">MVFIFWAWFVIAVLAALAFAFGPVIYELAEKAFAHLYDDDED</sequence>
<evidence type="ECO:0000313" key="2">
    <source>
        <dbReference type="Proteomes" id="UP001327093"/>
    </source>
</evidence>